<feature type="domain" description="SLH" evidence="3">
    <location>
        <begin position="153"/>
        <end position="215"/>
    </location>
</feature>
<dbReference type="OrthoDB" id="2489782at2"/>
<dbReference type="Pfam" id="PF23197">
    <property type="entry name" value="IG_AIR9"/>
    <property type="match status" value="3"/>
</dbReference>
<dbReference type="PANTHER" id="PTHR31149">
    <property type="entry name" value="EXPRESSED PROTEIN"/>
    <property type="match status" value="1"/>
</dbReference>
<accession>A0A4Y6UUT9</accession>
<evidence type="ECO:0000313" key="4">
    <source>
        <dbReference type="EMBL" id="QDH21449.1"/>
    </source>
</evidence>
<reference evidence="4 5" key="1">
    <citation type="submission" date="2019-06" db="EMBL/GenBank/DDBJ databases">
        <title>Saccharibacillus brassicae sp. nov., an endophytic bacterium isolated from Chinese cabbage seeds (Brassica pekinensis).</title>
        <authorList>
            <person name="Jiang L."/>
            <person name="Lee J."/>
            <person name="Kim S.W."/>
        </authorList>
    </citation>
    <scope>NUCLEOTIDE SEQUENCE [LARGE SCALE GENOMIC DNA]</scope>
    <source>
        <strain evidence="5">KCTC 43072 / ATSA2</strain>
    </source>
</reference>
<dbReference type="EMBL" id="CP041217">
    <property type="protein sequence ID" value="QDH21449.1"/>
    <property type="molecule type" value="Genomic_DNA"/>
</dbReference>
<protein>
    <recommendedName>
        <fullName evidence="3">SLH domain-containing protein</fullName>
    </recommendedName>
</protein>
<organism evidence="4 5">
    <name type="scientific">Saccharibacillus brassicae</name>
    <dbReference type="NCBI Taxonomy" id="2583377"/>
    <lineage>
        <taxon>Bacteria</taxon>
        <taxon>Bacillati</taxon>
        <taxon>Bacillota</taxon>
        <taxon>Bacilli</taxon>
        <taxon>Bacillales</taxon>
        <taxon>Paenibacillaceae</taxon>
        <taxon>Saccharibacillus</taxon>
    </lineage>
</organism>
<feature type="domain" description="SLH" evidence="3">
    <location>
        <begin position="89"/>
        <end position="152"/>
    </location>
</feature>
<dbReference type="Gene3D" id="2.60.40.2700">
    <property type="match status" value="5"/>
</dbReference>
<evidence type="ECO:0000259" key="3">
    <source>
        <dbReference type="PROSITE" id="PS51272"/>
    </source>
</evidence>
<dbReference type="Pfam" id="PF00395">
    <property type="entry name" value="SLH"/>
    <property type="match status" value="3"/>
</dbReference>
<dbReference type="AlphaFoldDB" id="A0A4Y6UUT9"/>
<name>A0A4Y6UUT9_SACBS</name>
<keyword evidence="5" id="KW-1185">Reference proteome</keyword>
<dbReference type="RefSeq" id="WP_141447994.1">
    <property type="nucleotide sequence ID" value="NZ_CP041217.1"/>
</dbReference>
<feature type="chain" id="PRO_5021387358" description="SLH domain-containing protein" evidence="2">
    <location>
        <begin position="26"/>
        <end position="772"/>
    </location>
</feature>
<feature type="compositionally biased region" description="Pro residues" evidence="1">
    <location>
        <begin position="216"/>
        <end position="252"/>
    </location>
</feature>
<dbReference type="PROSITE" id="PS51272">
    <property type="entry name" value="SLH"/>
    <property type="match status" value="3"/>
</dbReference>
<evidence type="ECO:0000256" key="2">
    <source>
        <dbReference type="SAM" id="SignalP"/>
    </source>
</evidence>
<dbReference type="InterPro" id="IPR001119">
    <property type="entry name" value="SLH_dom"/>
</dbReference>
<gene>
    <name evidence="4" type="ORF">FFV09_11730</name>
</gene>
<evidence type="ECO:0000313" key="5">
    <source>
        <dbReference type="Proteomes" id="UP000316968"/>
    </source>
</evidence>
<proteinExistence type="predicted"/>
<feature type="domain" description="SLH" evidence="3">
    <location>
        <begin position="28"/>
        <end position="88"/>
    </location>
</feature>
<sequence length="772" mass="82065">MKSTQKALASLFVAASMLGSLSAHAESAPAFKDLNKASAWSRDAITQAKLLNLFSGDAEGNFRPNIQITREEMAKVIVELLQLPLTPSANSSFKDVPKGYWSAPYVEAVKKAGIMLGSGNGKFNPKETLTREQLAVVIVKSLNLPLEESSDLLNQYEDAGSIHDWASRYVASAVKSGLMAGTGNKFNPTAVSQRQEAAMIAVRTYKAKEAAASAPAPSPAPVPTSTPTPVPTPAPAPIPVPTPAPEPSPTPAPIVSVPTEPAPTPVPTNQAPTVSQMKITGEAVVGSTLVGSYVYQDADGDLESGTSLKWYRLNGDNSRSQILTAAGDSYKLTQEDVGYRIAFEVTPTDARNKQGAAEIVISGLVEEGSHEPSVSEVGISGTPQVGQTLTGTYTFNAWDAADSDHSTYEWYSIEPNHSPTLIEGATGKTYVLTANDVGKQLSFRVTPQDSHQRIGMSIASQFTAAVTDVNHEPSVSEVGISGTPQVGQTLTGTYKFSDPDLEDSDLSTYQWYYMDGPFWSPIENATSRSYTVTEGFINRKLIFEVSPKDSRGKQGNIAASEATAAVTAANHAPTVSNVKITGTPEVGIKLTATYTFTDADGDDELGTTFQWYRVSDDADNTTERISGADQASYVPTSEDVNKTLMIQVTPKDAKGQTGIQQLGFSSVIKATNQAPSVSEVTISGTPEVGQTLTGTYKFSKVNLEDSDLSTYQWYYMVGPFLHPIENATSRSYTVTGAVIGQPLVFQVTAKDSNGKQGNVAASEATAAVKAVE</sequence>
<keyword evidence="2" id="KW-0732">Signal</keyword>
<dbReference type="InterPro" id="IPR056284">
    <property type="entry name" value="AIR9-like_A9"/>
</dbReference>
<feature type="signal peptide" evidence="2">
    <location>
        <begin position="1"/>
        <end position="25"/>
    </location>
</feature>
<evidence type="ECO:0000256" key="1">
    <source>
        <dbReference type="SAM" id="MobiDB-lite"/>
    </source>
</evidence>
<dbReference type="Proteomes" id="UP000316968">
    <property type="component" value="Chromosome"/>
</dbReference>
<dbReference type="PANTHER" id="PTHR31149:SF11">
    <property type="entry name" value="187-KDA MICROTUBULE-ASSOCIATED PROTEIN AIR9"/>
    <property type="match status" value="1"/>
</dbReference>
<feature type="region of interest" description="Disordered" evidence="1">
    <location>
        <begin position="211"/>
        <end position="272"/>
    </location>
</feature>
<dbReference type="KEGG" id="saca:FFV09_11730"/>